<dbReference type="InterPro" id="IPR001650">
    <property type="entry name" value="Helicase_C-like"/>
</dbReference>
<dbReference type="InterPro" id="IPR045562">
    <property type="entry name" value="RecG_dom3_C"/>
</dbReference>
<dbReference type="EMBL" id="CP001854">
    <property type="protein sequence ID" value="ADB52118.1"/>
    <property type="molecule type" value="Genomic_DNA"/>
</dbReference>
<dbReference type="Pfam" id="PF19833">
    <property type="entry name" value="RecG_dom3_C"/>
    <property type="match status" value="1"/>
</dbReference>
<dbReference type="eggNOG" id="COG1200">
    <property type="taxonomic scope" value="Bacteria"/>
</dbReference>
<evidence type="ECO:0000256" key="4">
    <source>
        <dbReference type="ARBA" id="ARBA00022806"/>
    </source>
</evidence>
<name>D3F1F5_CONWI</name>
<evidence type="ECO:0000313" key="11">
    <source>
        <dbReference type="EMBL" id="ADB52118.1"/>
    </source>
</evidence>
<evidence type="ECO:0000259" key="10">
    <source>
        <dbReference type="PROSITE" id="PS51194"/>
    </source>
</evidence>
<dbReference type="SUPFAM" id="SSF52540">
    <property type="entry name" value="P-loop containing nucleoside triphosphate hydrolases"/>
    <property type="match status" value="1"/>
</dbReference>
<dbReference type="InterPro" id="IPR012340">
    <property type="entry name" value="NA-bd_OB-fold"/>
</dbReference>
<dbReference type="PANTHER" id="PTHR47964:SF1">
    <property type="entry name" value="ATP-DEPENDENT DNA HELICASE HOMOLOG RECG, CHLOROPLASTIC"/>
    <property type="match status" value="1"/>
</dbReference>
<keyword evidence="12" id="KW-1185">Reference proteome</keyword>
<dbReference type="InterPro" id="IPR033454">
    <property type="entry name" value="RecG_wedge"/>
</dbReference>
<dbReference type="InterPro" id="IPR027417">
    <property type="entry name" value="P-loop_NTPase"/>
</dbReference>
<sequence>MPSPPPFQFASAERFDDALLRAAPVRLPRPSRLSQPLDAPGPRAARALETLGLHSVGDLLGHLPRARGEARTVADLVEEETATIVVEVRSITSRPVRRRGMRPLVEALVADQTGPLKVTFFNQPWLVERYRPGTRVMLTGRLGQRSFKVSAHAPTTQQVAGVEQVAQYPASEGISSVQLLAMAQEHRGAIMDTIEPLPVAIRRAEELPDRHAALTAVHFPATARDPVDGRRRLAYDELLLLQLGLLRRRARREQATRAPALDGVRELTARWLEHGLPFAPTGDQQRAMEQVDADIAHERPMQRLLMGEVGSGKTVVALFALLRAVEQGWQGALMAPTETLAEQHFATIQALTAADTLQIALLTGSTPAARRRDVLGKLASGELALVVGTHALIEDPVRFARLGVVVVDEQHRFGVRQRAALDAKAPDGLNPHVLHMTATPIPRTLALVEHGDLDHTALRELPRGRQPIETFVAGGERARERAYERIREELREGRQAFVVCPLVGESEALQAKAATEEYERLRRTEFKDFRVVLMHGQMRPREKQEAMAAFAAGGADVLVATSVIEVGIDVPNATVMLVEDAERYGISQLHQLRGRIGRGEHASLCLLFGPRDSARLKALAEHGDGFELARIDLELRREGDIVGVRQHGDVAYRIAILPDDEDLLERAHARAEALLAADPELEAPEHALLRDALAAVFGPEAMAPIAA</sequence>
<feature type="domain" description="Helicase C-terminal" evidence="10">
    <location>
        <begin position="478"/>
        <end position="639"/>
    </location>
</feature>
<dbReference type="GO" id="GO:0016787">
    <property type="term" value="F:hydrolase activity"/>
    <property type="evidence" value="ECO:0007669"/>
    <property type="project" value="UniProtKB-KW"/>
</dbReference>
<dbReference type="Gene3D" id="2.40.50.140">
    <property type="entry name" value="Nucleic acid-binding proteins"/>
    <property type="match status" value="1"/>
</dbReference>
<dbReference type="GO" id="GO:0005524">
    <property type="term" value="F:ATP binding"/>
    <property type="evidence" value="ECO:0007669"/>
    <property type="project" value="UniProtKB-KW"/>
</dbReference>
<keyword evidence="2" id="KW-0227">DNA damage</keyword>
<evidence type="ECO:0000256" key="5">
    <source>
        <dbReference type="ARBA" id="ARBA00022840"/>
    </source>
</evidence>
<dbReference type="HOGENOM" id="CLU_005122_7_1_11"/>
<dbReference type="AlphaFoldDB" id="D3F1F5"/>
<evidence type="ECO:0000256" key="1">
    <source>
        <dbReference type="ARBA" id="ARBA00022741"/>
    </source>
</evidence>
<reference evidence="11 12" key="1">
    <citation type="journal article" date="2010" name="Stand. Genomic Sci.">
        <title>Complete genome sequence of Conexibacter woesei type strain (ID131577).</title>
        <authorList>
            <person name="Pukall R."/>
            <person name="Lapidus A."/>
            <person name="Glavina Del Rio T."/>
            <person name="Copeland A."/>
            <person name="Tice H."/>
            <person name="Cheng J.-F."/>
            <person name="Lucas S."/>
            <person name="Chen F."/>
            <person name="Nolan M."/>
            <person name="Bruce D."/>
            <person name="Goodwin L."/>
            <person name="Pitluck S."/>
            <person name="Mavromatis K."/>
            <person name="Ivanova N."/>
            <person name="Ovchinnikova G."/>
            <person name="Pati A."/>
            <person name="Chen A."/>
            <person name="Palaniappan K."/>
            <person name="Land M."/>
            <person name="Hauser L."/>
            <person name="Chang Y.-J."/>
            <person name="Jeffries C.D."/>
            <person name="Chain P."/>
            <person name="Meincke L."/>
            <person name="Sims D."/>
            <person name="Brettin T."/>
            <person name="Detter J.C."/>
            <person name="Rohde M."/>
            <person name="Goeker M."/>
            <person name="Bristow J."/>
            <person name="Eisen J.A."/>
            <person name="Markowitz V."/>
            <person name="Kyrpides N.C."/>
            <person name="Klenk H.-P."/>
            <person name="Hugenholtz P."/>
        </authorList>
    </citation>
    <scope>NUCLEOTIDE SEQUENCE [LARGE SCALE GENOMIC DNA]</scope>
    <source>
        <strain evidence="12">DSM 14684 / CIP 108061 / JCM 11494 / NBRC 100937 / ID131577</strain>
    </source>
</reference>
<dbReference type="SMART" id="SM00487">
    <property type="entry name" value="DEXDc"/>
    <property type="match status" value="1"/>
</dbReference>
<gene>
    <name evidence="11" type="ordered locus">Cwoe_3701</name>
</gene>
<keyword evidence="1" id="KW-0547">Nucleotide-binding</keyword>
<keyword evidence="3" id="KW-0378">Hydrolase</keyword>
<dbReference type="STRING" id="469383.Cwoe_3701"/>
<evidence type="ECO:0000256" key="7">
    <source>
        <dbReference type="ARBA" id="ARBA00023204"/>
    </source>
</evidence>
<organism evidence="11 12">
    <name type="scientific">Conexibacter woesei (strain DSM 14684 / CCUG 47730 / CIP 108061 / JCM 11494 / NBRC 100937 / ID131577)</name>
    <dbReference type="NCBI Taxonomy" id="469383"/>
    <lineage>
        <taxon>Bacteria</taxon>
        <taxon>Bacillati</taxon>
        <taxon>Actinomycetota</taxon>
        <taxon>Thermoleophilia</taxon>
        <taxon>Solirubrobacterales</taxon>
        <taxon>Conexibacteraceae</taxon>
        <taxon>Conexibacter</taxon>
    </lineage>
</organism>
<dbReference type="PROSITE" id="PS51194">
    <property type="entry name" value="HELICASE_CTER"/>
    <property type="match status" value="1"/>
</dbReference>
<reference evidence="12" key="2">
    <citation type="submission" date="2010-01" db="EMBL/GenBank/DDBJ databases">
        <title>The complete genome of Conexibacter woesei DSM 14684.</title>
        <authorList>
            <consortium name="US DOE Joint Genome Institute (JGI-PGF)"/>
            <person name="Lucas S."/>
            <person name="Copeland A."/>
            <person name="Lapidus A."/>
            <person name="Glavina del Rio T."/>
            <person name="Dalin E."/>
            <person name="Tice H."/>
            <person name="Bruce D."/>
            <person name="Goodwin L."/>
            <person name="Pitluck S."/>
            <person name="Kyrpides N."/>
            <person name="Mavromatis K."/>
            <person name="Ivanova N."/>
            <person name="Mikhailova N."/>
            <person name="Chertkov O."/>
            <person name="Brettin T."/>
            <person name="Detter J.C."/>
            <person name="Han C."/>
            <person name="Larimer F."/>
            <person name="Land M."/>
            <person name="Hauser L."/>
            <person name="Markowitz V."/>
            <person name="Cheng J.-F."/>
            <person name="Hugenholtz P."/>
            <person name="Woyke T."/>
            <person name="Wu D."/>
            <person name="Pukall R."/>
            <person name="Steenblock K."/>
            <person name="Schneider S."/>
            <person name="Klenk H.-P."/>
            <person name="Eisen J.A."/>
        </authorList>
    </citation>
    <scope>NUCLEOTIDE SEQUENCE [LARGE SCALE GENOMIC DNA]</scope>
    <source>
        <strain evidence="12">DSM 14684 / CIP 108061 / JCM 11494 / NBRC 100937 / ID131577</strain>
    </source>
</reference>
<dbReference type="NCBIfam" id="NF008168">
    <property type="entry name" value="PRK10917.2-2"/>
    <property type="match status" value="1"/>
</dbReference>
<dbReference type="GO" id="GO:0003677">
    <property type="term" value="F:DNA binding"/>
    <property type="evidence" value="ECO:0007669"/>
    <property type="project" value="UniProtKB-KW"/>
</dbReference>
<evidence type="ECO:0000256" key="3">
    <source>
        <dbReference type="ARBA" id="ARBA00022801"/>
    </source>
</evidence>
<accession>D3F1F5</accession>
<evidence type="ECO:0000259" key="9">
    <source>
        <dbReference type="PROSITE" id="PS51192"/>
    </source>
</evidence>
<dbReference type="PANTHER" id="PTHR47964">
    <property type="entry name" value="ATP-DEPENDENT DNA HELICASE HOMOLOG RECG, CHLOROPLASTIC"/>
    <property type="match status" value="1"/>
</dbReference>
<dbReference type="Pfam" id="PF17191">
    <property type="entry name" value="RecG_wedge"/>
    <property type="match status" value="1"/>
</dbReference>
<dbReference type="PROSITE" id="PS51192">
    <property type="entry name" value="HELICASE_ATP_BIND_1"/>
    <property type="match status" value="1"/>
</dbReference>
<dbReference type="Gene3D" id="3.40.50.300">
    <property type="entry name" value="P-loop containing nucleotide triphosphate hydrolases"/>
    <property type="match status" value="2"/>
</dbReference>
<dbReference type="SUPFAM" id="SSF50249">
    <property type="entry name" value="Nucleic acid-binding proteins"/>
    <property type="match status" value="1"/>
</dbReference>
<dbReference type="GO" id="GO:0006281">
    <property type="term" value="P:DNA repair"/>
    <property type="evidence" value="ECO:0007669"/>
    <property type="project" value="UniProtKB-KW"/>
</dbReference>
<dbReference type="KEGG" id="cwo:Cwoe_3701"/>
<dbReference type="Proteomes" id="UP000008229">
    <property type="component" value="Chromosome"/>
</dbReference>
<dbReference type="CDD" id="cd04488">
    <property type="entry name" value="RecG_wedge_OBF"/>
    <property type="match status" value="1"/>
</dbReference>
<evidence type="ECO:0000256" key="8">
    <source>
        <dbReference type="ARBA" id="ARBA00049819"/>
    </source>
</evidence>
<evidence type="ECO:0000256" key="6">
    <source>
        <dbReference type="ARBA" id="ARBA00023125"/>
    </source>
</evidence>
<dbReference type="InterPro" id="IPR014001">
    <property type="entry name" value="Helicase_ATP-bd"/>
</dbReference>
<keyword evidence="6" id="KW-0238">DNA-binding</keyword>
<keyword evidence="7" id="KW-0234">DNA repair</keyword>
<dbReference type="OrthoDB" id="9804325at2"/>
<evidence type="ECO:0000256" key="2">
    <source>
        <dbReference type="ARBA" id="ARBA00022763"/>
    </source>
</evidence>
<dbReference type="RefSeq" id="WP_012935169.1">
    <property type="nucleotide sequence ID" value="NC_013739.1"/>
</dbReference>
<dbReference type="InterPro" id="IPR047112">
    <property type="entry name" value="RecG/Mfd"/>
</dbReference>
<proteinExistence type="predicted"/>
<keyword evidence="5" id="KW-0067">ATP-binding</keyword>
<dbReference type="Pfam" id="PF00271">
    <property type="entry name" value="Helicase_C"/>
    <property type="match status" value="1"/>
</dbReference>
<feature type="domain" description="Helicase ATP-binding" evidence="9">
    <location>
        <begin position="294"/>
        <end position="458"/>
    </location>
</feature>
<dbReference type="SMART" id="SM00490">
    <property type="entry name" value="HELICc"/>
    <property type="match status" value="1"/>
</dbReference>
<dbReference type="Pfam" id="PF00270">
    <property type="entry name" value="DEAD"/>
    <property type="match status" value="1"/>
</dbReference>
<dbReference type="GO" id="GO:0003678">
    <property type="term" value="F:DNA helicase activity"/>
    <property type="evidence" value="ECO:0007669"/>
    <property type="project" value="TreeGrafter"/>
</dbReference>
<evidence type="ECO:0000313" key="12">
    <source>
        <dbReference type="Proteomes" id="UP000008229"/>
    </source>
</evidence>
<protein>
    <recommendedName>
        <fullName evidence="8">Probable DNA 3'-5' helicase RecG</fullName>
    </recommendedName>
</protein>
<dbReference type="InterPro" id="IPR011545">
    <property type="entry name" value="DEAD/DEAH_box_helicase_dom"/>
</dbReference>
<keyword evidence="4 11" id="KW-0347">Helicase</keyword>